<feature type="region of interest" description="Disordered" evidence="1">
    <location>
        <begin position="11"/>
        <end position="47"/>
    </location>
</feature>
<organism evidence="2 3">
    <name type="scientific">Pseudomonas putida</name>
    <name type="common">Arthrobacter siderocapsulatus</name>
    <dbReference type="NCBI Taxonomy" id="303"/>
    <lineage>
        <taxon>Bacteria</taxon>
        <taxon>Pseudomonadati</taxon>
        <taxon>Pseudomonadota</taxon>
        <taxon>Gammaproteobacteria</taxon>
        <taxon>Pseudomonadales</taxon>
        <taxon>Pseudomonadaceae</taxon>
        <taxon>Pseudomonas</taxon>
    </lineage>
</organism>
<name>A0A7W2KWZ6_PSEPU</name>
<evidence type="ECO:0000256" key="1">
    <source>
        <dbReference type="SAM" id="MobiDB-lite"/>
    </source>
</evidence>
<evidence type="ECO:0000313" key="3">
    <source>
        <dbReference type="Proteomes" id="UP000553948"/>
    </source>
</evidence>
<reference evidence="2 3" key="1">
    <citation type="submission" date="2020-07" db="EMBL/GenBank/DDBJ databases">
        <title>Diversity of carbapenemase encoding genes among Pseudomonas putida group clinical isolates in a tertiary Brazilian hospital.</title>
        <authorList>
            <person name="Alberto-Lei F."/>
            <person name="Nodari C.S."/>
            <person name="Streling A.P."/>
            <person name="Paulino J.T."/>
            <person name="Bessa-Neto F.O."/>
            <person name="Cayo R."/>
            <person name="Gales A.C."/>
        </authorList>
    </citation>
    <scope>NUCLEOTIDE SEQUENCE [LARGE SCALE GENOMIC DNA]</scope>
    <source>
        <strain evidence="2 3">12464</strain>
    </source>
</reference>
<dbReference type="AlphaFoldDB" id="A0A7W2KWZ6"/>
<dbReference type="RefSeq" id="WP_156358088.1">
    <property type="nucleotide sequence ID" value="NZ_CP060529.1"/>
</dbReference>
<accession>A0A7W2KWZ6</accession>
<proteinExistence type="predicted"/>
<sequence>MNTAFEALRELREDETGLVGGGEHRPSDPPLQFPEWPDELFGSAGDL</sequence>
<gene>
    <name evidence="2" type="ORF">H4C47_01435</name>
</gene>
<protein>
    <submittedName>
        <fullName evidence="2">Uncharacterized protein</fullName>
    </submittedName>
</protein>
<comment type="caution">
    <text evidence="2">The sequence shown here is derived from an EMBL/GenBank/DDBJ whole genome shotgun (WGS) entry which is preliminary data.</text>
</comment>
<dbReference type="EMBL" id="JACGDG010000001">
    <property type="protein sequence ID" value="MBA6114394.1"/>
    <property type="molecule type" value="Genomic_DNA"/>
</dbReference>
<dbReference type="Proteomes" id="UP000553948">
    <property type="component" value="Unassembled WGS sequence"/>
</dbReference>
<evidence type="ECO:0000313" key="2">
    <source>
        <dbReference type="EMBL" id="MBA6114394.1"/>
    </source>
</evidence>